<reference evidence="3" key="1">
    <citation type="journal article" date="2019" name="Int. J. Syst. Evol. Microbiol.">
        <title>The Global Catalogue of Microorganisms (GCM) 10K type strain sequencing project: providing services to taxonomists for standard genome sequencing and annotation.</title>
        <authorList>
            <consortium name="The Broad Institute Genomics Platform"/>
            <consortium name="The Broad Institute Genome Sequencing Center for Infectious Disease"/>
            <person name="Wu L."/>
            <person name="Ma J."/>
        </authorList>
    </citation>
    <scope>NUCLEOTIDE SEQUENCE [LARGE SCALE GENOMIC DNA]</scope>
    <source>
        <strain evidence="3">JCM 31890</strain>
    </source>
</reference>
<proteinExistence type="predicted"/>
<accession>A0ABP8KYI7</accession>
<sequence length="437" mass="47305">MKQALVLHVTDEGWRALPPGQPWFELSPWSRLDRPAVVVLDLEQSHTDVWRFEGKPEYAAALIEKRVRTEGLVDGSAHIVLHKVQAFPGGFQAFFSAMPLDVWQQASTWAAAQQDHCVLLHAAALLADGLPSNGARALVGVRGWSALVQAPSGLAYFTARVVARSSGDDAYLGAARLLASQWAGLGSGVERVQVGVLGLEHAVAADALTQALAQASGVAARADHVDVYQAAQTAQAAWQSSMPALALSATRKHVLNPGLAKLAWQAESWVGRLTVVVALVAATLMGAAWYAQLQTQELRAQSLRWSQETVQVEQRLAQLGQTEPSPVLVETAEFARKLDEGRLLDPMRLLSDLQRLTSPEVRVQRLRLEPLANGQGKAFRVEGQAALADSAAVMRWVLAMEQGGWRLRAIDPTDTVPGAWAYEVTRQQAVVKSEGRT</sequence>
<evidence type="ECO:0000313" key="2">
    <source>
        <dbReference type="EMBL" id="GAA4418191.1"/>
    </source>
</evidence>
<keyword evidence="3" id="KW-1185">Reference proteome</keyword>
<evidence type="ECO:0008006" key="4">
    <source>
        <dbReference type="Google" id="ProtNLM"/>
    </source>
</evidence>
<dbReference type="Proteomes" id="UP001501788">
    <property type="component" value="Unassembled WGS sequence"/>
</dbReference>
<feature type="transmembrane region" description="Helical" evidence="1">
    <location>
        <begin position="269"/>
        <end position="291"/>
    </location>
</feature>
<dbReference type="EMBL" id="BAABEX010000003">
    <property type="protein sequence ID" value="GAA4418191.1"/>
    <property type="molecule type" value="Genomic_DNA"/>
</dbReference>
<protein>
    <recommendedName>
        <fullName evidence="4">General secretion pathway protein GspL</fullName>
    </recommendedName>
</protein>
<comment type="caution">
    <text evidence="2">The sequence shown here is derived from an EMBL/GenBank/DDBJ whole genome shotgun (WGS) entry which is preliminary data.</text>
</comment>
<evidence type="ECO:0000313" key="3">
    <source>
        <dbReference type="Proteomes" id="UP001501788"/>
    </source>
</evidence>
<organism evidence="2 3">
    <name type="scientific">Acidovorax lacteus</name>
    <dbReference type="NCBI Taxonomy" id="1924988"/>
    <lineage>
        <taxon>Bacteria</taxon>
        <taxon>Pseudomonadati</taxon>
        <taxon>Pseudomonadota</taxon>
        <taxon>Betaproteobacteria</taxon>
        <taxon>Burkholderiales</taxon>
        <taxon>Comamonadaceae</taxon>
        <taxon>Acidovorax</taxon>
    </lineage>
</organism>
<evidence type="ECO:0000256" key="1">
    <source>
        <dbReference type="SAM" id="Phobius"/>
    </source>
</evidence>
<name>A0ABP8KYI7_9BURK</name>
<dbReference type="RefSeq" id="WP_345060501.1">
    <property type="nucleotide sequence ID" value="NZ_BAABEX010000003.1"/>
</dbReference>
<gene>
    <name evidence="2" type="ORF">GCM10023090_02830</name>
</gene>
<keyword evidence="1" id="KW-1133">Transmembrane helix</keyword>
<keyword evidence="1" id="KW-0812">Transmembrane</keyword>
<keyword evidence="1" id="KW-0472">Membrane</keyword>